<evidence type="ECO:0000256" key="1">
    <source>
        <dbReference type="ARBA" id="ARBA00004239"/>
    </source>
</evidence>
<dbReference type="Gene3D" id="2.170.16.10">
    <property type="entry name" value="Hedgehog/Intein (Hint) domain"/>
    <property type="match status" value="1"/>
</dbReference>
<feature type="compositionally biased region" description="Low complexity" evidence="3">
    <location>
        <begin position="233"/>
        <end position="253"/>
    </location>
</feature>
<dbReference type="GO" id="GO:0007267">
    <property type="term" value="P:cell-cell signaling"/>
    <property type="evidence" value="ECO:0007669"/>
    <property type="project" value="InterPro"/>
</dbReference>
<keyword evidence="7" id="KW-1185">Reference proteome</keyword>
<sequence length="441" mass="44379">MARTGRALAVASVAAAAVAVTASATRAPPPSTGTLDGVASARAFTEKNVTGTYTFFKDFGVNGAYACPQSVVFNANPVVNRERSVFSVAHGSITQDGARCTGNSTLDVLPSSVLSKDDLMDGLGLTAMTELADTIVGSLFNNTRGFLLGVEPTGRSCGATRLPGGSAVLFVHEEGNVRLLDNLVLPGGGGVSYMGTIVPDKACLYVRGPGDRTPGVTAGGGAVNQQAGGGDADGAAPQSTPTPTANAATPTPAVESEDSCFPATAAVRLADGSVKMMADVAVGDALHVGHGAHSDVYAWSHKLVDRAAEFVAITTTAGEAASSPLLLSPSHYLYVGGALAAASSVRPGDALTDGAGAPLTVASVSVVTRTGVFAPHTLHGDLVVNGVRVSTYTRAVHPAVAHALLAPLRVAYRLGVKDPAGAWLYAGRPAGVVAALLPRGF</sequence>
<feature type="compositionally biased region" description="Gly residues" evidence="3">
    <location>
        <begin position="217"/>
        <end position="232"/>
    </location>
</feature>
<dbReference type="PRINTS" id="PR00632">
    <property type="entry name" value="SONICHHOG"/>
</dbReference>
<proteinExistence type="predicted"/>
<name>A0A1X6NM27_PORUM</name>
<evidence type="ECO:0000256" key="2">
    <source>
        <dbReference type="ARBA" id="ARBA00022473"/>
    </source>
</evidence>
<dbReference type="PANTHER" id="PTHR46706">
    <property type="entry name" value="PROTEIN QUA-1-RELATED"/>
    <property type="match status" value="1"/>
</dbReference>
<dbReference type="EMBL" id="KV919438">
    <property type="protein sequence ID" value="OSX69691.1"/>
    <property type="molecule type" value="Genomic_DNA"/>
</dbReference>
<dbReference type="GO" id="GO:0016540">
    <property type="term" value="P:protein autoprocessing"/>
    <property type="evidence" value="ECO:0007669"/>
    <property type="project" value="InterPro"/>
</dbReference>
<dbReference type="GO" id="GO:0005576">
    <property type="term" value="C:extracellular region"/>
    <property type="evidence" value="ECO:0007669"/>
    <property type="project" value="UniProtKB-SubCell"/>
</dbReference>
<evidence type="ECO:0000313" key="6">
    <source>
        <dbReference type="EMBL" id="OSX69691.1"/>
    </source>
</evidence>
<accession>A0A1X6NM27</accession>
<feature type="region of interest" description="Disordered" evidence="3">
    <location>
        <begin position="215"/>
        <end position="259"/>
    </location>
</feature>
<dbReference type="PANTHER" id="PTHR46706:SF12">
    <property type="entry name" value="PROTEIN QUA-1-RELATED"/>
    <property type="match status" value="1"/>
</dbReference>
<dbReference type="InterPro" id="IPR036844">
    <property type="entry name" value="Hint_dom_sf"/>
</dbReference>
<dbReference type="InterPro" id="IPR001657">
    <property type="entry name" value="Hedgehog"/>
</dbReference>
<evidence type="ECO:0000259" key="5">
    <source>
        <dbReference type="Pfam" id="PF01079"/>
    </source>
</evidence>
<keyword evidence="4" id="KW-0732">Signal</keyword>
<dbReference type="SUPFAM" id="SSF51294">
    <property type="entry name" value="Hedgehog/intein (Hint) domain"/>
    <property type="match status" value="1"/>
</dbReference>
<organism evidence="6 7">
    <name type="scientific">Porphyra umbilicalis</name>
    <name type="common">Purple laver</name>
    <name type="synonym">Red alga</name>
    <dbReference type="NCBI Taxonomy" id="2786"/>
    <lineage>
        <taxon>Eukaryota</taxon>
        <taxon>Rhodophyta</taxon>
        <taxon>Bangiophyceae</taxon>
        <taxon>Bangiales</taxon>
        <taxon>Bangiaceae</taxon>
        <taxon>Porphyra</taxon>
    </lineage>
</organism>
<evidence type="ECO:0000256" key="3">
    <source>
        <dbReference type="SAM" id="MobiDB-lite"/>
    </source>
</evidence>
<evidence type="ECO:0000256" key="4">
    <source>
        <dbReference type="SAM" id="SignalP"/>
    </source>
</evidence>
<feature type="domain" description="Hedgehog protein Hint" evidence="5">
    <location>
        <begin position="257"/>
        <end position="414"/>
    </location>
</feature>
<dbReference type="InterPro" id="IPR052140">
    <property type="entry name" value="Dev_Signal_Hedgehog-like"/>
</dbReference>
<keyword evidence="2" id="KW-0217">Developmental protein</keyword>
<feature type="signal peptide" evidence="4">
    <location>
        <begin position="1"/>
        <end position="24"/>
    </location>
</feature>
<evidence type="ECO:0000313" key="7">
    <source>
        <dbReference type="Proteomes" id="UP000218209"/>
    </source>
</evidence>
<feature type="chain" id="PRO_5011987475" description="Hedgehog protein Hint domain-containing protein" evidence="4">
    <location>
        <begin position="25"/>
        <end position="441"/>
    </location>
</feature>
<gene>
    <name evidence="6" type="ORF">BU14_1265s0001</name>
</gene>
<dbReference type="Proteomes" id="UP000218209">
    <property type="component" value="Unassembled WGS sequence"/>
</dbReference>
<dbReference type="InterPro" id="IPR001767">
    <property type="entry name" value="Hedgehog_Hint"/>
</dbReference>
<dbReference type="AlphaFoldDB" id="A0A1X6NM27"/>
<reference evidence="6 7" key="1">
    <citation type="submission" date="2017-03" db="EMBL/GenBank/DDBJ databases">
        <title>WGS assembly of Porphyra umbilicalis.</title>
        <authorList>
            <person name="Brawley S.H."/>
            <person name="Blouin N.A."/>
            <person name="Ficko-Blean E."/>
            <person name="Wheeler G.L."/>
            <person name="Lohr M."/>
            <person name="Goodson H.V."/>
            <person name="Jenkins J.W."/>
            <person name="Blaby-Haas C.E."/>
            <person name="Helliwell K.E."/>
            <person name="Chan C."/>
            <person name="Marriage T."/>
            <person name="Bhattacharya D."/>
            <person name="Klein A.S."/>
            <person name="Badis Y."/>
            <person name="Brodie J."/>
            <person name="Cao Y."/>
            <person name="Collen J."/>
            <person name="Dittami S.M."/>
            <person name="Gachon C.M."/>
            <person name="Green B.R."/>
            <person name="Karpowicz S."/>
            <person name="Kim J.W."/>
            <person name="Kudahl U."/>
            <person name="Lin S."/>
            <person name="Michel G."/>
            <person name="Mittag M."/>
            <person name="Olson B.J."/>
            <person name="Pangilinan J."/>
            <person name="Peng Y."/>
            <person name="Qiu H."/>
            <person name="Shu S."/>
            <person name="Singer J.T."/>
            <person name="Smith A.G."/>
            <person name="Sprecher B.N."/>
            <person name="Wagner V."/>
            <person name="Wang W."/>
            <person name="Wang Z.-Y."/>
            <person name="Yan J."/>
            <person name="Yarish C."/>
            <person name="Zoeuner-Riek S."/>
            <person name="Zhuang Y."/>
            <person name="Zou Y."/>
            <person name="Lindquist E.A."/>
            <person name="Grimwood J."/>
            <person name="Barry K."/>
            <person name="Rokhsar D.S."/>
            <person name="Schmutz J."/>
            <person name="Stiller J.W."/>
            <person name="Grossman A.R."/>
            <person name="Prochnik S.E."/>
        </authorList>
    </citation>
    <scope>NUCLEOTIDE SEQUENCE [LARGE SCALE GENOMIC DNA]</scope>
    <source>
        <strain evidence="6">4086291</strain>
    </source>
</reference>
<protein>
    <recommendedName>
        <fullName evidence="5">Hedgehog protein Hint domain-containing protein</fullName>
    </recommendedName>
</protein>
<dbReference type="Pfam" id="PF01079">
    <property type="entry name" value="Hint"/>
    <property type="match status" value="1"/>
</dbReference>
<dbReference type="OrthoDB" id="411926at2759"/>
<comment type="subcellular location">
    <subcellularLocation>
        <location evidence="1">Secreted</location>
        <location evidence="1">Extracellular space</location>
    </subcellularLocation>
</comment>
<dbReference type="CDD" id="cd00081">
    <property type="entry name" value="Hint"/>
    <property type="match status" value="1"/>
</dbReference>